<evidence type="ECO:0000313" key="2">
    <source>
        <dbReference type="Proteomes" id="UP000035352"/>
    </source>
</evidence>
<reference evidence="1 2" key="1">
    <citation type="submission" date="2015-05" db="EMBL/GenBank/DDBJ databases">
        <authorList>
            <person name="Tang B."/>
            <person name="Yu Y."/>
        </authorList>
    </citation>
    <scope>NUCLEOTIDE SEQUENCE [LARGE SCALE GENOMIC DNA]</scope>
    <source>
        <strain evidence="1 2">DSM 7029</strain>
    </source>
</reference>
<accession>A0A0G3BIL7</accession>
<proteinExistence type="predicted"/>
<evidence type="ECO:0000313" key="1">
    <source>
        <dbReference type="EMBL" id="AKJ27231.1"/>
    </source>
</evidence>
<dbReference type="EMBL" id="CP011371">
    <property type="protein sequence ID" value="AKJ27231.1"/>
    <property type="molecule type" value="Genomic_DNA"/>
</dbReference>
<gene>
    <name evidence="1" type="ORF">AAW51_0540</name>
</gene>
<name>A0A0G3BIL7_9BURK</name>
<dbReference type="Proteomes" id="UP000035352">
    <property type="component" value="Chromosome"/>
</dbReference>
<sequence length="70" mass="7874">MTSSAQLRKEALRNGLLATVDMLKRRRAAEVPEGYLDDYVALNWLEWHGGGLRLTVVGENTYKQLTARLG</sequence>
<dbReference type="PATRIC" id="fig|413882.6.peg.575"/>
<dbReference type="AlphaFoldDB" id="A0A0G3BIL7"/>
<protein>
    <submittedName>
        <fullName evidence="1">Uncharacterized protein</fullName>
    </submittedName>
</protein>
<dbReference type="STRING" id="413882.AAW51_0540"/>
<keyword evidence="2" id="KW-1185">Reference proteome</keyword>
<dbReference type="KEGG" id="pbh:AAW51_0540"/>
<organism evidence="1 2">
    <name type="scientific">Caldimonas brevitalea</name>
    <dbReference type="NCBI Taxonomy" id="413882"/>
    <lineage>
        <taxon>Bacteria</taxon>
        <taxon>Pseudomonadati</taxon>
        <taxon>Pseudomonadota</taxon>
        <taxon>Betaproteobacteria</taxon>
        <taxon>Burkholderiales</taxon>
        <taxon>Sphaerotilaceae</taxon>
        <taxon>Caldimonas</taxon>
    </lineage>
</organism>